<organism evidence="2">
    <name type="scientific">Sphingomonas psychrotolerans</name>
    <dbReference type="NCBI Taxonomy" id="1327635"/>
    <lineage>
        <taxon>Bacteria</taxon>
        <taxon>Pseudomonadati</taxon>
        <taxon>Pseudomonadota</taxon>
        <taxon>Alphaproteobacteria</taxon>
        <taxon>Sphingomonadales</taxon>
        <taxon>Sphingomonadaceae</taxon>
        <taxon>Sphingomonas</taxon>
    </lineage>
</organism>
<dbReference type="PANTHER" id="PTHR33164:SF43">
    <property type="entry name" value="HTH-TYPE TRANSCRIPTIONAL REPRESSOR YETL"/>
    <property type="match status" value="1"/>
</dbReference>
<dbReference type="SUPFAM" id="SSF46785">
    <property type="entry name" value="Winged helix' DNA-binding domain"/>
    <property type="match status" value="1"/>
</dbReference>
<dbReference type="EMBL" id="JALMLT010000002">
    <property type="protein sequence ID" value="MDT8759190.1"/>
    <property type="molecule type" value="Genomic_DNA"/>
</dbReference>
<dbReference type="Gene3D" id="1.10.10.10">
    <property type="entry name" value="Winged helix-like DNA-binding domain superfamily/Winged helix DNA-binding domain"/>
    <property type="match status" value="1"/>
</dbReference>
<evidence type="ECO:0000313" key="2">
    <source>
        <dbReference type="EMBL" id="MDT8759190.1"/>
    </source>
</evidence>
<feature type="domain" description="HTH marR-type" evidence="1">
    <location>
        <begin position="33"/>
        <end position="165"/>
    </location>
</feature>
<dbReference type="Pfam" id="PF12802">
    <property type="entry name" value="MarR_2"/>
    <property type="match status" value="1"/>
</dbReference>
<reference evidence="2" key="1">
    <citation type="submission" date="2022-04" db="EMBL/GenBank/DDBJ databases">
        <title>Tomato heritable bacteria conferring resistance against bacterial wilt.</title>
        <authorList>
            <person name="Yin J."/>
        </authorList>
    </citation>
    <scope>NUCLEOTIDE SEQUENCE</scope>
    <source>
        <strain evidence="2">Cra20</strain>
    </source>
</reference>
<evidence type="ECO:0000259" key="1">
    <source>
        <dbReference type="PROSITE" id="PS50995"/>
    </source>
</evidence>
<sequence>MGAVATSRVHLPDGAARRQASDRIAKVDFGQLNHLLGYAIARADIRADATFHAAMSDRTVTPLRYAMLELVGSNPGLHQVQLADALGVSRPAVTLLLDYWQTQGCVERCATPFDRRSLDIFLTLPGDDRLAELRRRTRAQDRQLSDPLTSAERAELARLLNKLGSFEK</sequence>
<dbReference type="InterPro" id="IPR036388">
    <property type="entry name" value="WH-like_DNA-bd_sf"/>
</dbReference>
<comment type="caution">
    <text evidence="2">The sequence shown here is derived from an EMBL/GenBank/DDBJ whole genome shotgun (WGS) entry which is preliminary data.</text>
</comment>
<dbReference type="InterPro" id="IPR000835">
    <property type="entry name" value="HTH_MarR-typ"/>
</dbReference>
<protein>
    <submittedName>
        <fullName evidence="2">MarR family transcriptional regulator</fullName>
    </submittedName>
</protein>
<accession>A0ABU3N3S9</accession>
<gene>
    <name evidence="2" type="ORF">MZO42_10825</name>
</gene>
<dbReference type="PANTHER" id="PTHR33164">
    <property type="entry name" value="TRANSCRIPTIONAL REGULATOR, MARR FAMILY"/>
    <property type="match status" value="1"/>
</dbReference>
<dbReference type="InterPro" id="IPR036390">
    <property type="entry name" value="WH_DNA-bd_sf"/>
</dbReference>
<dbReference type="PRINTS" id="PR00598">
    <property type="entry name" value="HTHMARR"/>
</dbReference>
<proteinExistence type="predicted"/>
<name>A0ABU3N3S9_9SPHN</name>
<dbReference type="PROSITE" id="PS50995">
    <property type="entry name" value="HTH_MARR_2"/>
    <property type="match status" value="1"/>
</dbReference>
<dbReference type="InterPro" id="IPR039422">
    <property type="entry name" value="MarR/SlyA-like"/>
</dbReference>
<dbReference type="SMART" id="SM00347">
    <property type="entry name" value="HTH_MARR"/>
    <property type="match status" value="1"/>
</dbReference>